<keyword evidence="3" id="KW-1185">Reference proteome</keyword>
<protein>
    <submittedName>
        <fullName evidence="2">DNA-binding domain-containing protein</fullName>
    </submittedName>
</protein>
<comment type="caution">
    <text evidence="2">The sequence shown here is derived from an EMBL/GenBank/DDBJ whole genome shotgun (WGS) entry which is preliminary data.</text>
</comment>
<gene>
    <name evidence="2" type="ORF">H8K33_06300</name>
</gene>
<sequence length="263" mass="29059">MDDELELTQHRFAAMLLAEEISVPDPLFVGDAELLAERAGIYRGNLHAIWSNSLRNAFPVIEQLVGSEFFDQLAILYGQEFPSSSGDLNLFGQYFSDFLHKESSVKAYPYFSAVAQLEWQVHRAYYSADAENLDMQHFLSTCGPAATEFALRLHPAASLFQSDCAAVQVYAAHLDQVLDAEESSIEFVLETASFALVTRPDWIVKLTAITQVEFVVLSLLQQGQTLAAALDAGLDLDKNFDVAATLTKCFAAGAFSDFYKADM</sequence>
<dbReference type="RefSeq" id="WP_186890135.1">
    <property type="nucleotide sequence ID" value="NZ_JACOFU010000002.1"/>
</dbReference>
<accession>A0ABR6XNN9</accession>
<evidence type="ECO:0000259" key="1">
    <source>
        <dbReference type="Pfam" id="PF09836"/>
    </source>
</evidence>
<dbReference type="Pfam" id="PF09836">
    <property type="entry name" value="DUF2063"/>
    <property type="match status" value="1"/>
</dbReference>
<keyword evidence="2" id="KW-0238">DNA-binding</keyword>
<feature type="domain" description="Putative DNA-binding" evidence="1">
    <location>
        <begin position="8"/>
        <end position="99"/>
    </location>
</feature>
<dbReference type="InterPro" id="IPR018640">
    <property type="entry name" value="DUF2063"/>
</dbReference>
<name>A0ABR6XNN9_9BURK</name>
<organism evidence="2 3">
    <name type="scientific">Undibacterium amnicola</name>
    <dbReference type="NCBI Taxonomy" id="1834038"/>
    <lineage>
        <taxon>Bacteria</taxon>
        <taxon>Pseudomonadati</taxon>
        <taxon>Pseudomonadota</taxon>
        <taxon>Betaproteobacteria</taxon>
        <taxon>Burkholderiales</taxon>
        <taxon>Oxalobacteraceae</taxon>
        <taxon>Undibacterium</taxon>
    </lineage>
</organism>
<evidence type="ECO:0000313" key="3">
    <source>
        <dbReference type="Proteomes" id="UP000643610"/>
    </source>
</evidence>
<dbReference type="Gene3D" id="1.10.150.690">
    <property type="entry name" value="DUF2063"/>
    <property type="match status" value="1"/>
</dbReference>
<dbReference type="EMBL" id="JACOFU010000002">
    <property type="protein sequence ID" value="MBC3831109.1"/>
    <property type="molecule type" value="Genomic_DNA"/>
</dbReference>
<dbReference type="InterPro" id="IPR044922">
    <property type="entry name" value="DUF2063_N_sf"/>
</dbReference>
<dbReference type="GO" id="GO:0003677">
    <property type="term" value="F:DNA binding"/>
    <property type="evidence" value="ECO:0007669"/>
    <property type="project" value="UniProtKB-KW"/>
</dbReference>
<dbReference type="Proteomes" id="UP000643610">
    <property type="component" value="Unassembled WGS sequence"/>
</dbReference>
<reference evidence="2 3" key="1">
    <citation type="submission" date="2020-08" db="EMBL/GenBank/DDBJ databases">
        <title>Novel species isolated from subtropical streams in China.</title>
        <authorList>
            <person name="Lu H."/>
        </authorList>
    </citation>
    <scope>NUCLEOTIDE SEQUENCE [LARGE SCALE GENOMIC DNA]</scope>
    <source>
        <strain evidence="2 3">KCTC 52442</strain>
    </source>
</reference>
<evidence type="ECO:0000313" key="2">
    <source>
        <dbReference type="EMBL" id="MBC3831109.1"/>
    </source>
</evidence>
<proteinExistence type="predicted"/>